<evidence type="ECO:0000313" key="1">
    <source>
        <dbReference type="EMBL" id="KAK7488891.1"/>
    </source>
</evidence>
<protein>
    <submittedName>
        <fullName evidence="1">Uncharacterized protein</fullName>
    </submittedName>
</protein>
<sequence length="85" mass="9749">PGEWPSQGRHHHHHVPALRLILDESVRIGKISPLDAWTFFPLLAYHADFNPRLGADIHSQREAIDIYLTKGREPQINTDALDEIH</sequence>
<name>A0ABD0KNS7_9CAEN</name>
<accession>A0ABD0KNS7</accession>
<dbReference type="AlphaFoldDB" id="A0ABD0KNS7"/>
<gene>
    <name evidence="1" type="ORF">BaRGS_00019848</name>
</gene>
<dbReference type="Proteomes" id="UP001519460">
    <property type="component" value="Unassembled WGS sequence"/>
</dbReference>
<organism evidence="1 2">
    <name type="scientific">Batillaria attramentaria</name>
    <dbReference type="NCBI Taxonomy" id="370345"/>
    <lineage>
        <taxon>Eukaryota</taxon>
        <taxon>Metazoa</taxon>
        <taxon>Spiralia</taxon>
        <taxon>Lophotrochozoa</taxon>
        <taxon>Mollusca</taxon>
        <taxon>Gastropoda</taxon>
        <taxon>Caenogastropoda</taxon>
        <taxon>Sorbeoconcha</taxon>
        <taxon>Cerithioidea</taxon>
        <taxon>Batillariidae</taxon>
        <taxon>Batillaria</taxon>
    </lineage>
</organism>
<feature type="non-terminal residue" evidence="1">
    <location>
        <position position="1"/>
    </location>
</feature>
<proteinExistence type="predicted"/>
<keyword evidence="2" id="KW-1185">Reference proteome</keyword>
<comment type="caution">
    <text evidence="1">The sequence shown here is derived from an EMBL/GenBank/DDBJ whole genome shotgun (WGS) entry which is preliminary data.</text>
</comment>
<evidence type="ECO:0000313" key="2">
    <source>
        <dbReference type="Proteomes" id="UP001519460"/>
    </source>
</evidence>
<dbReference type="EMBL" id="JACVVK020000145">
    <property type="protein sequence ID" value="KAK7488891.1"/>
    <property type="molecule type" value="Genomic_DNA"/>
</dbReference>
<reference evidence="1 2" key="1">
    <citation type="journal article" date="2023" name="Sci. Data">
        <title>Genome assembly of the Korean intertidal mud-creeper Batillaria attramentaria.</title>
        <authorList>
            <person name="Patra A.K."/>
            <person name="Ho P.T."/>
            <person name="Jun S."/>
            <person name="Lee S.J."/>
            <person name="Kim Y."/>
            <person name="Won Y.J."/>
        </authorList>
    </citation>
    <scope>NUCLEOTIDE SEQUENCE [LARGE SCALE GENOMIC DNA]</scope>
    <source>
        <strain evidence="1">Wonlab-2016</strain>
    </source>
</reference>